<evidence type="ECO:0000313" key="2">
    <source>
        <dbReference type="Proteomes" id="UP001596305"/>
    </source>
</evidence>
<evidence type="ECO:0008006" key="3">
    <source>
        <dbReference type="Google" id="ProtNLM"/>
    </source>
</evidence>
<keyword evidence="2" id="KW-1185">Reference proteome</keyword>
<accession>A0ABW1X9X2</accession>
<dbReference type="EMBL" id="JBHSTM010000005">
    <property type="protein sequence ID" value="MFC6425231.1"/>
    <property type="molecule type" value="Genomic_DNA"/>
</dbReference>
<name>A0ABW1X9X2_9CELL</name>
<dbReference type="Proteomes" id="UP001596305">
    <property type="component" value="Unassembled WGS sequence"/>
</dbReference>
<proteinExistence type="predicted"/>
<comment type="caution">
    <text evidence="1">The sequence shown here is derived from an EMBL/GenBank/DDBJ whole genome shotgun (WGS) entry which is preliminary data.</text>
</comment>
<sequence>MPSARVRPRLVGYLVVAALGVVGVCLVLDRGPGTAPAPVSTEAPLPVVSVEEGQTVGDDVVVLGPDGATYGPPSVRWDSSAVVRVGLAVTVPASEGIVEVQAPEVVLVRAGREITPGPAVEPGTEDRGTRLRGGGAAGFTWHFDAEDGGAAIEPGDLVTVRVRTPDGLAYDVEGIEVGRPSGRGLSR</sequence>
<protein>
    <recommendedName>
        <fullName evidence="3">SAF domain-containing protein</fullName>
    </recommendedName>
</protein>
<gene>
    <name evidence="1" type="ORF">ACFP71_10345</name>
</gene>
<reference evidence="2" key="1">
    <citation type="journal article" date="2019" name="Int. J. Syst. Evol. Microbiol.">
        <title>The Global Catalogue of Microorganisms (GCM) 10K type strain sequencing project: providing services to taxonomists for standard genome sequencing and annotation.</title>
        <authorList>
            <consortium name="The Broad Institute Genomics Platform"/>
            <consortium name="The Broad Institute Genome Sequencing Center for Infectious Disease"/>
            <person name="Wu L."/>
            <person name="Ma J."/>
        </authorList>
    </citation>
    <scope>NUCLEOTIDE SEQUENCE [LARGE SCALE GENOMIC DNA]</scope>
    <source>
        <strain evidence="2">CCUG 47105</strain>
    </source>
</reference>
<dbReference type="RefSeq" id="WP_204809948.1">
    <property type="nucleotide sequence ID" value="NZ_BAAAIY010000002.1"/>
</dbReference>
<evidence type="ECO:0000313" key="1">
    <source>
        <dbReference type="EMBL" id="MFC6425231.1"/>
    </source>
</evidence>
<organism evidence="1 2">
    <name type="scientific">Oerskovia paurometabola</name>
    <dbReference type="NCBI Taxonomy" id="162170"/>
    <lineage>
        <taxon>Bacteria</taxon>
        <taxon>Bacillati</taxon>
        <taxon>Actinomycetota</taxon>
        <taxon>Actinomycetes</taxon>
        <taxon>Micrococcales</taxon>
        <taxon>Cellulomonadaceae</taxon>
        <taxon>Oerskovia</taxon>
    </lineage>
</organism>